<dbReference type="CDD" id="cd05339">
    <property type="entry name" value="17beta-HSDXI-like_SDR_c"/>
    <property type="match status" value="1"/>
</dbReference>
<evidence type="ECO:0000256" key="6">
    <source>
        <dbReference type="ARBA" id="ARBA00023002"/>
    </source>
</evidence>
<keyword evidence="7" id="KW-0443">Lipid metabolism</keyword>
<keyword evidence="3 13" id="KW-0812">Transmembrane</keyword>
<dbReference type="PANTHER" id="PTHR24322">
    <property type="entry name" value="PKSB"/>
    <property type="match status" value="1"/>
</dbReference>
<evidence type="ECO:0000256" key="9">
    <source>
        <dbReference type="ARBA" id="ARBA00059620"/>
    </source>
</evidence>
<dbReference type="InterPro" id="IPR036291">
    <property type="entry name" value="NAD(P)-bd_dom_sf"/>
</dbReference>
<keyword evidence="5 13" id="KW-1133">Transmembrane helix</keyword>
<dbReference type="InParanoid" id="A0A482WNS1"/>
<dbReference type="Proteomes" id="UP000291343">
    <property type="component" value="Unassembled WGS sequence"/>
</dbReference>
<feature type="non-terminal residue" evidence="14">
    <location>
        <position position="312"/>
    </location>
</feature>
<dbReference type="SUPFAM" id="SSF51735">
    <property type="entry name" value="NAD(P)-binding Rossmann-fold domains"/>
    <property type="match status" value="1"/>
</dbReference>
<evidence type="ECO:0000256" key="10">
    <source>
        <dbReference type="ARBA" id="ARBA00068717"/>
    </source>
</evidence>
<feature type="transmembrane region" description="Helical" evidence="13">
    <location>
        <begin position="26"/>
        <end position="49"/>
    </location>
</feature>
<keyword evidence="6" id="KW-0560">Oxidoreductase</keyword>
<evidence type="ECO:0000256" key="4">
    <source>
        <dbReference type="ARBA" id="ARBA00022857"/>
    </source>
</evidence>
<protein>
    <recommendedName>
        <fullName evidence="10">Short-chain dehydrogenase/reductase 3</fullName>
    </recommendedName>
    <alternativeName>
        <fullName evidence="11">Retinal short-chain dehydrogenase/reductase 1</fullName>
    </alternativeName>
</protein>
<comment type="caution">
    <text evidence="14">The sequence shown here is derived from an EMBL/GenBank/DDBJ whole genome shotgun (WGS) entry which is preliminary data.</text>
</comment>
<dbReference type="InterPro" id="IPR002347">
    <property type="entry name" value="SDR_fam"/>
</dbReference>
<accession>A0A482WNS1</accession>
<dbReference type="SMR" id="A0A482WNS1"/>
<evidence type="ECO:0000256" key="13">
    <source>
        <dbReference type="SAM" id="Phobius"/>
    </source>
</evidence>
<dbReference type="Gene3D" id="3.40.50.720">
    <property type="entry name" value="NAD(P)-binding Rossmann-like Domain"/>
    <property type="match status" value="1"/>
</dbReference>
<gene>
    <name evidence="14" type="ORF">LSTR_LSTR014011</name>
</gene>
<organism evidence="14 15">
    <name type="scientific">Laodelphax striatellus</name>
    <name type="common">Small brown planthopper</name>
    <name type="synonym">Delphax striatella</name>
    <dbReference type="NCBI Taxonomy" id="195883"/>
    <lineage>
        <taxon>Eukaryota</taxon>
        <taxon>Metazoa</taxon>
        <taxon>Ecdysozoa</taxon>
        <taxon>Arthropoda</taxon>
        <taxon>Hexapoda</taxon>
        <taxon>Insecta</taxon>
        <taxon>Pterygota</taxon>
        <taxon>Neoptera</taxon>
        <taxon>Paraneoptera</taxon>
        <taxon>Hemiptera</taxon>
        <taxon>Auchenorrhyncha</taxon>
        <taxon>Fulgoroidea</taxon>
        <taxon>Delphacidae</taxon>
        <taxon>Criomorphinae</taxon>
        <taxon>Laodelphax</taxon>
    </lineage>
</organism>
<keyword evidence="4" id="KW-0521">NADP</keyword>
<evidence type="ECO:0000256" key="11">
    <source>
        <dbReference type="ARBA" id="ARBA00082544"/>
    </source>
</evidence>
<dbReference type="GO" id="GO:0005811">
    <property type="term" value="C:lipid droplet"/>
    <property type="evidence" value="ECO:0007669"/>
    <property type="project" value="TreeGrafter"/>
</dbReference>
<sequence length="312" mass="34329">MATSVAKKFDTANNGPKDPSEYGILWIQWLVASSLLIAELLVLGIKFLITAIESLYRTFLPPMEKSLKGEIVLITGTGHGIGRELAYQMAPLGCTLVCWDVDESGNQETVKLLADLGYKKNVHAYKCDVSNREEVLALAARVRAEVGDVTMLVNNAGIMPCRPLPNHKPEEIRKIFDVNVLAHFWTLEAFLPSMVEKNHGHIVALSSMCGIVGIPNVVPYCASNFAVRGLMESLYEELRAPNSGNTKSLVKFTTVYPIMVGTGLVKKPRNRFPALLSLLPPDKVATNIITAVRRNYKELSIPAPMLTLDRIA</sequence>
<evidence type="ECO:0000313" key="15">
    <source>
        <dbReference type="Proteomes" id="UP000291343"/>
    </source>
</evidence>
<evidence type="ECO:0000313" key="14">
    <source>
        <dbReference type="EMBL" id="RZF35217.1"/>
    </source>
</evidence>
<dbReference type="PRINTS" id="PR00080">
    <property type="entry name" value="SDRFAMILY"/>
</dbReference>
<dbReference type="PRINTS" id="PR00081">
    <property type="entry name" value="GDHRDH"/>
</dbReference>
<evidence type="ECO:0000256" key="5">
    <source>
        <dbReference type="ARBA" id="ARBA00022989"/>
    </source>
</evidence>
<dbReference type="GO" id="GO:0052650">
    <property type="term" value="F:all-trans-retinol dehydrogenase (NADP+) activity"/>
    <property type="evidence" value="ECO:0007669"/>
    <property type="project" value="UniProtKB-ARBA"/>
</dbReference>
<dbReference type="EMBL" id="QKKF02029250">
    <property type="protein sequence ID" value="RZF35217.1"/>
    <property type="molecule type" value="Genomic_DNA"/>
</dbReference>
<dbReference type="AlphaFoldDB" id="A0A482WNS1"/>
<comment type="subcellular location">
    <subcellularLocation>
        <location evidence="1">Membrane</location>
        <topology evidence="1">Multi-pass membrane protein</topology>
    </subcellularLocation>
</comment>
<evidence type="ECO:0000256" key="2">
    <source>
        <dbReference type="ARBA" id="ARBA00006484"/>
    </source>
</evidence>
<evidence type="ECO:0000256" key="1">
    <source>
        <dbReference type="ARBA" id="ARBA00004141"/>
    </source>
</evidence>
<evidence type="ECO:0000256" key="8">
    <source>
        <dbReference type="ARBA" id="ARBA00023136"/>
    </source>
</evidence>
<keyword evidence="15" id="KW-1185">Reference proteome</keyword>
<evidence type="ECO:0000256" key="3">
    <source>
        <dbReference type="ARBA" id="ARBA00022692"/>
    </source>
</evidence>
<comment type="function">
    <text evidence="9">Catalyzes the reduction of all-trans-retinal to all-trans-retinol in the presence of NADPH.</text>
</comment>
<dbReference type="GO" id="GO:0016020">
    <property type="term" value="C:membrane"/>
    <property type="evidence" value="ECO:0007669"/>
    <property type="project" value="UniProtKB-SubCell"/>
</dbReference>
<evidence type="ECO:0000256" key="12">
    <source>
        <dbReference type="RuleBase" id="RU000363"/>
    </source>
</evidence>
<dbReference type="Pfam" id="PF00106">
    <property type="entry name" value="adh_short"/>
    <property type="match status" value="1"/>
</dbReference>
<dbReference type="STRING" id="195883.A0A482WNS1"/>
<keyword evidence="8 13" id="KW-0472">Membrane</keyword>
<dbReference type="OrthoDB" id="5840532at2759"/>
<name>A0A482WNS1_LAOST</name>
<dbReference type="PANTHER" id="PTHR24322:SF736">
    <property type="entry name" value="RETINOL DEHYDROGENASE 10"/>
    <property type="match status" value="1"/>
</dbReference>
<proteinExistence type="inferred from homology"/>
<reference evidence="14 15" key="1">
    <citation type="journal article" date="2017" name="Gigascience">
        <title>Genome sequence of the small brown planthopper, Laodelphax striatellus.</title>
        <authorList>
            <person name="Zhu J."/>
            <person name="Jiang F."/>
            <person name="Wang X."/>
            <person name="Yang P."/>
            <person name="Bao Y."/>
            <person name="Zhao W."/>
            <person name="Wang W."/>
            <person name="Lu H."/>
            <person name="Wang Q."/>
            <person name="Cui N."/>
            <person name="Li J."/>
            <person name="Chen X."/>
            <person name="Luo L."/>
            <person name="Yu J."/>
            <person name="Kang L."/>
            <person name="Cui F."/>
        </authorList>
    </citation>
    <scope>NUCLEOTIDE SEQUENCE [LARGE SCALE GENOMIC DNA]</scope>
    <source>
        <strain evidence="14">Lst14</strain>
    </source>
</reference>
<comment type="similarity">
    <text evidence="2 12">Belongs to the short-chain dehydrogenases/reductases (SDR) family.</text>
</comment>
<evidence type="ECO:0000256" key="7">
    <source>
        <dbReference type="ARBA" id="ARBA00023098"/>
    </source>
</evidence>
<dbReference type="FunFam" id="3.40.50.720:FF:000131">
    <property type="entry name" value="Short-chain dehydrogenase/reductase 3"/>
    <property type="match status" value="1"/>
</dbReference>